<evidence type="ECO:0008006" key="3">
    <source>
        <dbReference type="Google" id="ProtNLM"/>
    </source>
</evidence>
<protein>
    <recommendedName>
        <fullName evidence="3">F-box domain-containing protein</fullName>
    </recommendedName>
</protein>
<dbReference type="Proteomes" id="UP000823405">
    <property type="component" value="Unassembled WGS sequence"/>
</dbReference>
<dbReference type="InterPro" id="IPR032675">
    <property type="entry name" value="LRR_dom_sf"/>
</dbReference>
<organism evidence="1 2">
    <name type="scientific">Linnemannia gamsii</name>
    <dbReference type="NCBI Taxonomy" id="64522"/>
    <lineage>
        <taxon>Eukaryota</taxon>
        <taxon>Fungi</taxon>
        <taxon>Fungi incertae sedis</taxon>
        <taxon>Mucoromycota</taxon>
        <taxon>Mortierellomycotina</taxon>
        <taxon>Mortierellomycetes</taxon>
        <taxon>Mortierellales</taxon>
        <taxon>Mortierellaceae</taxon>
        <taxon>Linnemannia</taxon>
    </lineage>
</organism>
<name>A0A9P6RK24_9FUNG</name>
<comment type="caution">
    <text evidence="1">The sequence shown here is derived from an EMBL/GenBank/DDBJ whole genome shotgun (WGS) entry which is preliminary data.</text>
</comment>
<evidence type="ECO:0000313" key="2">
    <source>
        <dbReference type="Proteomes" id="UP000823405"/>
    </source>
</evidence>
<dbReference type="OrthoDB" id="2405020at2759"/>
<sequence>MPDASVAFFSIPELAAELCSYLIAADFLNLMLTSREMNSICRPLFWNTLFLRSDERAECFTSSQEGMESLGKNIDSVCSLQTRGNFLTYYIVGLVEYLRVVDAIFRSCPQSIVILKLPQDSSESRRIELMLDQDSKDFDEGPLILRAEPLANLRYLQLPDKYQGYHADQICPFLEQSPRLQTWRVPCIAGTADVKVITKTIRTHCKELKELYNELPYANYKGEFAMSVMEAMEPQQLERLEFTGYHDEWPNRMTASIQRHGQVLQQIQLRGCHRLTSFSIHTILTSCRGLQHLDVFGMNPSRIAISLKDGGSSEEWVCKSLRHLVIHVDVSSTSTGSEQPQWALLERFYRHIGSLQQLTFLDLRGAAVIHDATYNNPAQEVDYAKLTFPGLLSLRDTRTGEPGYLSLLKDLKRLKTFQGSIWLNSVRSQEAIGHVEVEWIYENWPSLRLIEFLDYTSQLGLEERPYLRWLKERIPQLQFSKMVAPSIW</sequence>
<dbReference type="SUPFAM" id="SSF52047">
    <property type="entry name" value="RNI-like"/>
    <property type="match status" value="1"/>
</dbReference>
<dbReference type="EMBL" id="JAAAIN010000090">
    <property type="protein sequence ID" value="KAG0320758.1"/>
    <property type="molecule type" value="Genomic_DNA"/>
</dbReference>
<proteinExistence type="predicted"/>
<gene>
    <name evidence="1" type="ORF">BGZ97_012892</name>
</gene>
<dbReference type="Gene3D" id="3.80.10.10">
    <property type="entry name" value="Ribonuclease Inhibitor"/>
    <property type="match status" value="1"/>
</dbReference>
<dbReference type="AlphaFoldDB" id="A0A9P6RK24"/>
<evidence type="ECO:0000313" key="1">
    <source>
        <dbReference type="EMBL" id="KAG0320758.1"/>
    </source>
</evidence>
<accession>A0A9P6RK24</accession>
<reference evidence="1" key="1">
    <citation type="journal article" date="2020" name="Fungal Divers.">
        <title>Resolving the Mortierellaceae phylogeny through synthesis of multi-gene phylogenetics and phylogenomics.</title>
        <authorList>
            <person name="Vandepol N."/>
            <person name="Liber J."/>
            <person name="Desiro A."/>
            <person name="Na H."/>
            <person name="Kennedy M."/>
            <person name="Barry K."/>
            <person name="Grigoriev I.V."/>
            <person name="Miller A.N."/>
            <person name="O'Donnell K."/>
            <person name="Stajich J.E."/>
            <person name="Bonito G."/>
        </authorList>
    </citation>
    <scope>NUCLEOTIDE SEQUENCE</scope>
    <source>
        <strain evidence="1">NVP60</strain>
    </source>
</reference>
<keyword evidence="2" id="KW-1185">Reference proteome</keyword>